<dbReference type="AlphaFoldDB" id="A0A849I179"/>
<reference evidence="2 3" key="1">
    <citation type="submission" date="2020-04" db="EMBL/GenBank/DDBJ databases">
        <title>Enterovirga sp. isolate from soil.</title>
        <authorList>
            <person name="Chea S."/>
            <person name="Kim D.-U."/>
        </authorList>
    </citation>
    <scope>NUCLEOTIDE SEQUENCE [LARGE SCALE GENOMIC DNA]</scope>
    <source>
        <strain evidence="2 3">DB1703</strain>
    </source>
</reference>
<evidence type="ECO:0000256" key="1">
    <source>
        <dbReference type="SAM" id="MobiDB-lite"/>
    </source>
</evidence>
<feature type="region of interest" description="Disordered" evidence="1">
    <location>
        <begin position="44"/>
        <end position="64"/>
    </location>
</feature>
<dbReference type="Pfam" id="PF09538">
    <property type="entry name" value="FYDLN_acid"/>
    <property type="match status" value="1"/>
</dbReference>
<dbReference type="NCBIfam" id="TIGR02300">
    <property type="entry name" value="FYDLN_acid"/>
    <property type="match status" value="1"/>
</dbReference>
<organism evidence="2 3">
    <name type="scientific">Enterovirga aerilata</name>
    <dbReference type="NCBI Taxonomy" id="2730920"/>
    <lineage>
        <taxon>Bacteria</taxon>
        <taxon>Pseudomonadati</taxon>
        <taxon>Pseudomonadota</taxon>
        <taxon>Alphaproteobacteria</taxon>
        <taxon>Hyphomicrobiales</taxon>
        <taxon>Methylobacteriaceae</taxon>
        <taxon>Enterovirga</taxon>
    </lineage>
</organism>
<feature type="region of interest" description="Disordered" evidence="1">
    <location>
        <begin position="92"/>
        <end position="128"/>
    </location>
</feature>
<name>A0A849I179_9HYPH</name>
<evidence type="ECO:0000313" key="3">
    <source>
        <dbReference type="Proteomes" id="UP000564885"/>
    </source>
</evidence>
<comment type="caution">
    <text evidence="2">The sequence shown here is derived from an EMBL/GenBank/DDBJ whole genome shotgun (WGS) entry which is preliminary data.</text>
</comment>
<gene>
    <name evidence="2" type="ORF">HJG44_01645</name>
</gene>
<proteinExistence type="predicted"/>
<sequence>MARPELGTKRVCPTTGRKFYDLNRDPIVSPYTGEAIPRSAFEPALKPAAGTRARPEEDDEETDVAGAGAEMISLEDVAEGEDAAAVVEDEVALEEDGGAEDTFLEEEEEGGDDVADLIDGDIEDEEEA</sequence>
<keyword evidence="3" id="KW-1185">Reference proteome</keyword>
<protein>
    <submittedName>
        <fullName evidence="2">TIGR02300 family protein</fullName>
    </submittedName>
</protein>
<dbReference type="EMBL" id="JABEPP010000001">
    <property type="protein sequence ID" value="NNM71098.1"/>
    <property type="molecule type" value="Genomic_DNA"/>
</dbReference>
<dbReference type="Proteomes" id="UP000564885">
    <property type="component" value="Unassembled WGS sequence"/>
</dbReference>
<accession>A0A849I179</accession>
<dbReference type="InterPro" id="IPR012644">
    <property type="entry name" value="CHP02300_FYDLN_acid"/>
</dbReference>
<dbReference type="RefSeq" id="WP_171216598.1">
    <property type="nucleotide sequence ID" value="NZ_JABEPP010000001.1"/>
</dbReference>
<evidence type="ECO:0000313" key="2">
    <source>
        <dbReference type="EMBL" id="NNM71098.1"/>
    </source>
</evidence>